<dbReference type="PROSITE" id="PS00036">
    <property type="entry name" value="BZIP_BASIC"/>
    <property type="match status" value="1"/>
</dbReference>
<reference evidence="3 4" key="1">
    <citation type="submission" date="2017-03" db="EMBL/GenBank/DDBJ databases">
        <title>Widespread Adenine N6-methylation of Active Genes in Fungi.</title>
        <authorList>
            <consortium name="DOE Joint Genome Institute"/>
            <person name="Mondo S.J."/>
            <person name="Dannebaum R.O."/>
            <person name="Kuo R.C."/>
            <person name="Louie K.B."/>
            <person name="Bewick A.J."/>
            <person name="Labutti K."/>
            <person name="Haridas S."/>
            <person name="Kuo A."/>
            <person name="Salamov A."/>
            <person name="Ahrendt S.R."/>
            <person name="Lau R."/>
            <person name="Bowen B.P."/>
            <person name="Lipzen A."/>
            <person name="Sullivan W."/>
            <person name="Andreopoulos W.B."/>
            <person name="Clum A."/>
            <person name="Lindquist E."/>
            <person name="Daum C."/>
            <person name="Northen T.R."/>
            <person name="Ramamoorthy G."/>
            <person name="Schmitz R.J."/>
            <person name="Gryganskyi A."/>
            <person name="Culley D."/>
            <person name="Magnuson J."/>
            <person name="James T.Y."/>
            <person name="O'Malley M.A."/>
            <person name="Stajich J.E."/>
            <person name="Spatafora J.W."/>
            <person name="Visel A."/>
            <person name="Grigoriev I.V."/>
        </authorList>
    </citation>
    <scope>NUCLEOTIDE SEQUENCE [LARGE SCALE GENOMIC DNA]</scope>
    <source>
        <strain evidence="3 4">NRRL Y-17943</strain>
    </source>
</reference>
<keyword evidence="1" id="KW-0175">Coiled coil</keyword>
<dbReference type="Gene3D" id="1.20.5.170">
    <property type="match status" value="1"/>
</dbReference>
<proteinExistence type="predicted"/>
<protein>
    <recommendedName>
        <fullName evidence="2">BZIP domain-containing protein</fullName>
    </recommendedName>
</protein>
<organism evidence="3 4">
    <name type="scientific">Kockovaella imperatae</name>
    <dbReference type="NCBI Taxonomy" id="4999"/>
    <lineage>
        <taxon>Eukaryota</taxon>
        <taxon>Fungi</taxon>
        <taxon>Dikarya</taxon>
        <taxon>Basidiomycota</taxon>
        <taxon>Agaricomycotina</taxon>
        <taxon>Tremellomycetes</taxon>
        <taxon>Tremellales</taxon>
        <taxon>Cuniculitremaceae</taxon>
        <taxon>Kockovaella</taxon>
    </lineage>
</organism>
<dbReference type="CDD" id="cd14688">
    <property type="entry name" value="bZIP_YAP"/>
    <property type="match status" value="1"/>
</dbReference>
<evidence type="ECO:0000313" key="4">
    <source>
        <dbReference type="Proteomes" id="UP000193218"/>
    </source>
</evidence>
<dbReference type="EMBL" id="NBSH01000011">
    <property type="protein sequence ID" value="ORX35227.1"/>
    <property type="molecule type" value="Genomic_DNA"/>
</dbReference>
<feature type="domain" description="BZIP" evidence="2">
    <location>
        <begin position="52"/>
        <end position="115"/>
    </location>
</feature>
<gene>
    <name evidence="3" type="ORF">BD324DRAFT_82844</name>
</gene>
<dbReference type="SUPFAM" id="SSF57959">
    <property type="entry name" value="Leucine zipper domain"/>
    <property type="match status" value="1"/>
</dbReference>
<dbReference type="GO" id="GO:0003700">
    <property type="term" value="F:DNA-binding transcription factor activity"/>
    <property type="evidence" value="ECO:0007669"/>
    <property type="project" value="InterPro"/>
</dbReference>
<dbReference type="OrthoDB" id="4155149at2759"/>
<dbReference type="RefSeq" id="XP_021869417.1">
    <property type="nucleotide sequence ID" value="XM_022019259.1"/>
</dbReference>
<dbReference type="AlphaFoldDB" id="A0A1Y1UCH3"/>
<feature type="coiled-coil region" evidence="1">
    <location>
        <begin position="84"/>
        <end position="118"/>
    </location>
</feature>
<evidence type="ECO:0000259" key="2">
    <source>
        <dbReference type="PROSITE" id="PS50217"/>
    </source>
</evidence>
<dbReference type="SMART" id="SM00338">
    <property type="entry name" value="BRLZ"/>
    <property type="match status" value="1"/>
</dbReference>
<dbReference type="PROSITE" id="PS50217">
    <property type="entry name" value="BZIP"/>
    <property type="match status" value="1"/>
</dbReference>
<name>A0A1Y1UCH3_9TREE</name>
<evidence type="ECO:0000256" key="1">
    <source>
        <dbReference type="SAM" id="Coils"/>
    </source>
</evidence>
<accession>A0A1Y1UCH3</accession>
<dbReference type="GeneID" id="33561068"/>
<dbReference type="InParanoid" id="A0A1Y1UCH3"/>
<keyword evidence="4" id="KW-1185">Reference proteome</keyword>
<comment type="caution">
    <text evidence="3">The sequence shown here is derived from an EMBL/GenBank/DDBJ whole genome shotgun (WGS) entry which is preliminary data.</text>
</comment>
<evidence type="ECO:0000313" key="3">
    <source>
        <dbReference type="EMBL" id="ORX35227.1"/>
    </source>
</evidence>
<sequence>MLDLTSLAGPSSAQMVPAVSGSDAMVSPTDFADMASPEELAELARLERGGRPMRKERRKLQNRLAQRAFRARSRVLRKDAASHLADVEERNASQQSELERLHRMVDQLEQENKSLKRQWQSS</sequence>
<dbReference type="STRING" id="4999.A0A1Y1UCH3"/>
<dbReference type="InterPro" id="IPR046347">
    <property type="entry name" value="bZIP_sf"/>
</dbReference>
<dbReference type="Proteomes" id="UP000193218">
    <property type="component" value="Unassembled WGS sequence"/>
</dbReference>
<dbReference type="InterPro" id="IPR004827">
    <property type="entry name" value="bZIP"/>
</dbReference>